<dbReference type="Pfam" id="PF00704">
    <property type="entry name" value="Glyco_hydro_18"/>
    <property type="match status" value="1"/>
</dbReference>
<dbReference type="GO" id="GO:0006032">
    <property type="term" value="P:chitin catabolic process"/>
    <property type="evidence" value="ECO:0007669"/>
    <property type="project" value="UniProtKB-KW"/>
</dbReference>
<evidence type="ECO:0000256" key="16">
    <source>
        <dbReference type="SAM" id="MobiDB-lite"/>
    </source>
</evidence>
<evidence type="ECO:0000256" key="13">
    <source>
        <dbReference type="ARBA" id="ARBA00024658"/>
    </source>
</evidence>
<keyword evidence="19" id="KW-1185">Reference proteome</keyword>
<dbReference type="Gene3D" id="3.40.50.150">
    <property type="entry name" value="Vaccinia Virus protein VP39"/>
    <property type="match status" value="1"/>
</dbReference>
<dbReference type="EMBL" id="NIDN02000172">
    <property type="protein sequence ID" value="RLL95030.1"/>
    <property type="molecule type" value="Genomic_DNA"/>
</dbReference>
<keyword evidence="7" id="KW-0949">S-adenosyl-L-methionine</keyword>
<evidence type="ECO:0000256" key="8">
    <source>
        <dbReference type="ARBA" id="ARBA00022801"/>
    </source>
</evidence>
<dbReference type="InterPro" id="IPR001077">
    <property type="entry name" value="COMT_C"/>
</dbReference>
<dbReference type="Pfam" id="PF08100">
    <property type="entry name" value="Dimerisation"/>
    <property type="match status" value="1"/>
</dbReference>
<keyword evidence="8 15" id="KW-0378">Hydrolase</keyword>
<dbReference type="GO" id="GO:0008061">
    <property type="term" value="F:chitin binding"/>
    <property type="evidence" value="ECO:0007669"/>
    <property type="project" value="UniProtKB-KW"/>
</dbReference>
<evidence type="ECO:0000256" key="2">
    <source>
        <dbReference type="ARBA" id="ARBA00004191"/>
    </source>
</evidence>
<feature type="compositionally biased region" description="Acidic residues" evidence="16">
    <location>
        <begin position="725"/>
        <end position="749"/>
    </location>
</feature>
<protein>
    <recommendedName>
        <fullName evidence="17">GH18 domain-containing protein</fullName>
    </recommendedName>
</protein>
<accession>A0A3R7J1T2</accession>
<dbReference type="InterPro" id="IPR001579">
    <property type="entry name" value="Glyco_hydro_18_chit_AS"/>
</dbReference>
<dbReference type="SUPFAM" id="SSF53335">
    <property type="entry name" value="S-adenosyl-L-methionine-dependent methyltransferases"/>
    <property type="match status" value="1"/>
</dbReference>
<keyword evidence="9" id="KW-0146">Chitin degradation</keyword>
<dbReference type="PROSITE" id="PS51910">
    <property type="entry name" value="GH18_2"/>
    <property type="match status" value="1"/>
</dbReference>
<evidence type="ECO:0000259" key="17">
    <source>
        <dbReference type="PROSITE" id="PS51910"/>
    </source>
</evidence>
<dbReference type="PROSITE" id="PS51683">
    <property type="entry name" value="SAM_OMT_II"/>
    <property type="match status" value="1"/>
</dbReference>
<dbReference type="Pfam" id="PF00891">
    <property type="entry name" value="Methyltransf_2"/>
    <property type="match status" value="1"/>
</dbReference>
<proteinExistence type="inferred from homology"/>
<dbReference type="PANTHER" id="PTHR43712">
    <property type="entry name" value="PUTATIVE (AFU_ORTHOLOGUE AFUA_4G14580)-RELATED"/>
    <property type="match status" value="1"/>
</dbReference>
<dbReference type="GO" id="GO:0046983">
    <property type="term" value="F:protein dimerization activity"/>
    <property type="evidence" value="ECO:0007669"/>
    <property type="project" value="InterPro"/>
</dbReference>
<comment type="similarity">
    <text evidence="14">Belongs to the glycosyl hydrolase 18 family. Chitinase class III subfamily.</text>
</comment>
<evidence type="ECO:0000313" key="18">
    <source>
        <dbReference type="EMBL" id="RLL95030.1"/>
    </source>
</evidence>
<dbReference type="Gene3D" id="3.20.20.80">
    <property type="entry name" value="Glycosidases"/>
    <property type="match status" value="1"/>
</dbReference>
<dbReference type="Gene3D" id="1.10.10.10">
    <property type="entry name" value="Winged helix-like DNA-binding domain superfamily/Winged helix DNA-binding domain"/>
    <property type="match status" value="1"/>
</dbReference>
<evidence type="ECO:0000256" key="5">
    <source>
        <dbReference type="ARBA" id="ARBA00022669"/>
    </source>
</evidence>
<evidence type="ECO:0000256" key="4">
    <source>
        <dbReference type="ARBA" id="ARBA00022603"/>
    </source>
</evidence>
<comment type="function">
    <text evidence="13">GPI-anchored chitinase involved in the degradation of chitin, a component of the cell walls of fungi and exoskeletal elements of some animals (including worms and arthropods). Required to reshape the cell wall at the sites where cell wall remodeling and/or cell wall maturation actively take place such as sites of conidia formation.</text>
</comment>
<evidence type="ECO:0000256" key="6">
    <source>
        <dbReference type="ARBA" id="ARBA00022679"/>
    </source>
</evidence>
<keyword evidence="4" id="KW-0489">Methyltransferase</keyword>
<dbReference type="InterPro" id="IPR045321">
    <property type="entry name" value="Cts1-like"/>
</dbReference>
<evidence type="ECO:0000256" key="7">
    <source>
        <dbReference type="ARBA" id="ARBA00022691"/>
    </source>
</evidence>
<dbReference type="GO" id="GO:0008843">
    <property type="term" value="F:endochitinase activity"/>
    <property type="evidence" value="ECO:0007669"/>
    <property type="project" value="UniProtKB-EC"/>
</dbReference>
<evidence type="ECO:0000256" key="11">
    <source>
        <dbReference type="ARBA" id="ARBA00023295"/>
    </source>
</evidence>
<dbReference type="InterPro" id="IPR029063">
    <property type="entry name" value="SAM-dependent_MTases_sf"/>
</dbReference>
<evidence type="ECO:0000256" key="9">
    <source>
        <dbReference type="ARBA" id="ARBA00023024"/>
    </source>
</evidence>
<organism evidence="18 19">
    <name type="scientific">Aspergillus turcosus</name>
    <dbReference type="NCBI Taxonomy" id="1245748"/>
    <lineage>
        <taxon>Eukaryota</taxon>
        <taxon>Fungi</taxon>
        <taxon>Dikarya</taxon>
        <taxon>Ascomycota</taxon>
        <taxon>Pezizomycotina</taxon>
        <taxon>Eurotiomycetes</taxon>
        <taxon>Eurotiomycetidae</taxon>
        <taxon>Eurotiales</taxon>
        <taxon>Aspergillaceae</taxon>
        <taxon>Aspergillus</taxon>
        <taxon>Aspergillus subgen. Fumigati</taxon>
    </lineage>
</organism>
<keyword evidence="5" id="KW-0147">Chitin-binding</keyword>
<dbReference type="InterPro" id="IPR012967">
    <property type="entry name" value="COMT_dimerisation"/>
</dbReference>
<keyword evidence="3" id="KW-0134">Cell wall</keyword>
<comment type="caution">
    <text evidence="18">The sequence shown here is derived from an EMBL/GenBank/DDBJ whole genome shotgun (WGS) entry which is preliminary data.</text>
</comment>
<dbReference type="SUPFAM" id="SSF51445">
    <property type="entry name" value="(Trans)glycosidases"/>
    <property type="match status" value="1"/>
</dbReference>
<evidence type="ECO:0000256" key="10">
    <source>
        <dbReference type="ARBA" id="ARBA00023277"/>
    </source>
</evidence>
<sequence length="749" mass="82191">MGSIGNNIDAIQKDLDEVVNATNTYRHSNDDYNARYDLMLKATRLLQTIRGPVDQLFTNFENMASMGALRTLLEAGVFHAIPTGGQSITAKEIAAKTGVDKEMIVRLMRALTPVGPFRETGEEEYAHTPFSEIYMVPQMNAIFKVMIDEYCPPMLRTHEFLAKHNWQNTMTLTDNPYTHVHNCTGKTMFDYISEFPERLSRLNDAMMAQDSALVVHGLYPFTQELGGLARDDGVTIVDVGGGRGHILRQIRESEPSLKGRFILQDRPIVIEENGRDLESHGIEPMAHDFFQAQPIKGALVYYVRRVFHDWPDDEVRQILVNLAAAMEEHSRILIVEFIMPEVGATMSNAYMDHTMMTFAGVERTEKNWANLLEQAGLKFVKVWRAPGVPVGVVEARLNYAQLEAKTPMEHQPVSQHSKDCPTIARVFQLSFVTRINGAGGLPEVNFANAGDNCTTFAGTNLLSCPQIEYPHPYPQLASATLTVHREDIPICQSLGKTILLSIGGATYTEGGFTSDSAAIAGANSLWQTFGPPTNTSALRPFGSATIDGFDFDFETTVSNMPTFANQLRSLFSSDPSKQYFLTAAPQCPYPDAADGPMLNGAVSFDAIWVQFYNNYCGLQAYVPGAGTQNNFNFATWDNWAKTVSLNKNVKVFLGVPGSSTAAGSGYVPVDTLAGIISYTKGFSSFGGVMAWDASQVYANSGFLGGVRAALGSGGSSSSSTYVNDECPDDVDECDQDVDDDNTDDDSSRR</sequence>
<evidence type="ECO:0000256" key="3">
    <source>
        <dbReference type="ARBA" id="ARBA00022512"/>
    </source>
</evidence>
<evidence type="ECO:0000256" key="12">
    <source>
        <dbReference type="ARBA" id="ARBA00023326"/>
    </source>
</evidence>
<feature type="domain" description="GH18" evidence="17">
    <location>
        <begin position="421"/>
        <end position="713"/>
    </location>
</feature>
<evidence type="ECO:0000256" key="14">
    <source>
        <dbReference type="ARBA" id="ARBA00025727"/>
    </source>
</evidence>
<dbReference type="InterPro" id="IPR016461">
    <property type="entry name" value="COMT-like"/>
</dbReference>
<dbReference type="InterPro" id="IPR036388">
    <property type="entry name" value="WH-like_DNA-bd_sf"/>
</dbReference>
<dbReference type="Proteomes" id="UP000215289">
    <property type="component" value="Unassembled WGS sequence"/>
</dbReference>
<dbReference type="GO" id="GO:0044550">
    <property type="term" value="P:secondary metabolite biosynthetic process"/>
    <property type="evidence" value="ECO:0007669"/>
    <property type="project" value="UniProtKB-ARBA"/>
</dbReference>
<dbReference type="FunFam" id="3.20.20.80:FF:000145">
    <property type="entry name" value="Class III chitinase, putative"/>
    <property type="match status" value="1"/>
</dbReference>
<evidence type="ECO:0000313" key="19">
    <source>
        <dbReference type="Proteomes" id="UP000215289"/>
    </source>
</evidence>
<keyword evidence="3" id="KW-0964">Secreted</keyword>
<dbReference type="AlphaFoldDB" id="A0A3R7J1T2"/>
<dbReference type="OrthoDB" id="1535081at2759"/>
<keyword evidence="6" id="KW-0808">Transferase</keyword>
<keyword evidence="10" id="KW-0119">Carbohydrate metabolism</keyword>
<keyword evidence="12" id="KW-0624">Polysaccharide degradation</keyword>
<evidence type="ECO:0000256" key="15">
    <source>
        <dbReference type="RuleBase" id="RU000489"/>
    </source>
</evidence>
<dbReference type="GO" id="GO:0000272">
    <property type="term" value="P:polysaccharide catabolic process"/>
    <property type="evidence" value="ECO:0007669"/>
    <property type="project" value="UniProtKB-KW"/>
</dbReference>
<comment type="subcellular location">
    <subcellularLocation>
        <location evidence="2">Secreted</location>
        <location evidence="2">Cell wall</location>
    </subcellularLocation>
</comment>
<dbReference type="CDD" id="cd02877">
    <property type="entry name" value="GH18_hevamine_XipI_class_III"/>
    <property type="match status" value="1"/>
</dbReference>
<dbReference type="GO" id="GO:0032259">
    <property type="term" value="P:methylation"/>
    <property type="evidence" value="ECO:0007669"/>
    <property type="project" value="UniProtKB-KW"/>
</dbReference>
<feature type="region of interest" description="Disordered" evidence="16">
    <location>
        <begin position="712"/>
        <end position="749"/>
    </location>
</feature>
<comment type="catalytic activity">
    <reaction evidence="1">
        <text>Random endo-hydrolysis of N-acetyl-beta-D-glucosaminide (1-&gt;4)-beta-linkages in chitin and chitodextrins.</text>
        <dbReference type="EC" id="3.2.1.14"/>
    </reaction>
</comment>
<dbReference type="InterPro" id="IPR001223">
    <property type="entry name" value="Glyco_hydro18_cat"/>
</dbReference>
<reference evidence="18 19" key="1">
    <citation type="submission" date="2018-08" db="EMBL/GenBank/DDBJ databases">
        <title>Draft genome sequences of two Aspergillus turcosus clinical strains isolated from bronchoalveolar lavage fluid: one azole-susceptible and the other azole-resistant.</title>
        <authorList>
            <person name="Parent-Michaud M."/>
            <person name="Dufresne P.J."/>
            <person name="Fournier E."/>
            <person name="Martineau C."/>
            <person name="Moreira S."/>
            <person name="Perkins V."/>
            <person name="De Repentigny L."/>
            <person name="Dufresne S.F."/>
        </authorList>
    </citation>
    <scope>NUCLEOTIDE SEQUENCE [LARGE SCALE GENOMIC DNA]</scope>
    <source>
        <strain evidence="18">HMR AF 1038</strain>
    </source>
</reference>
<dbReference type="PANTHER" id="PTHR43712:SF1">
    <property type="entry name" value="HYPOTHETICAL O-METHYLTRANSFERASE (EUROFUNG)-RELATED"/>
    <property type="match status" value="1"/>
</dbReference>
<dbReference type="GO" id="GO:0008171">
    <property type="term" value="F:O-methyltransferase activity"/>
    <property type="evidence" value="ECO:0007669"/>
    <property type="project" value="InterPro"/>
</dbReference>
<dbReference type="PROSITE" id="PS01095">
    <property type="entry name" value="GH18_1"/>
    <property type="match status" value="1"/>
</dbReference>
<keyword evidence="11 15" id="KW-0326">Glycosidase</keyword>
<dbReference type="InterPro" id="IPR036390">
    <property type="entry name" value="WH_DNA-bd_sf"/>
</dbReference>
<dbReference type="SUPFAM" id="SSF46785">
    <property type="entry name" value="Winged helix' DNA-binding domain"/>
    <property type="match status" value="1"/>
</dbReference>
<dbReference type="InterPro" id="IPR017853">
    <property type="entry name" value="GH"/>
</dbReference>
<gene>
    <name evidence="18" type="ORF">CFD26_102137</name>
</gene>
<evidence type="ECO:0000256" key="1">
    <source>
        <dbReference type="ARBA" id="ARBA00000822"/>
    </source>
</evidence>
<name>A0A3R7J1T2_9EURO</name>